<sequence length="587" mass="66433">MEIVYPADIKGDKRKAFKQRLLHEHPESLYVDLTSQEKRTNLIFYTERNLIWKSVISKYFRYTKKKGICKGCQICIFESADHSSHFQTINLYNSGMILIQGNEASLQAFEKAFPILKQTVEEETTCSVKEESEDENELLPYSPVSTSPTPSDELMTEQATHVSSYLQCLPEKMALLEIEMSELKQLILSRPDEFTINNLKAEIKDLHSINMKLKAEMSKMKEDSIQRERKLEKNIQELNEKLKEQAAMYLQLTNRKSESPNNNCTESNLQLHQEVTSRSSTPPNSMNGHVKERTHTPAPSHRTPETQASVVLMMDSIGKNIEPNKLFPRQRVLTLHCRNIKRVHELLTNEDLGRPQCIIIHTGMNDLHSLNEGTAKAMHEMAEKASQTFPTSRVLVSTLLPRLDVPPSVIDKINEEVRHSCSSLPNVHLVHHSSIRPWHLYDGLHLNQDGVRIFAKTIKDVALGRSPSAGYKGAKRNVGMQPFEPSGPSSHSRLPQELQRQPMTSEWSHRQQERQPYTKGLSQRRGPSQQTPSYAQANGVSPTQSDSPLVNAVSETPSNHTNALVMNTTDDLSSNHSEIEPAAASEV</sequence>
<feature type="coiled-coil region" evidence="1">
    <location>
        <begin position="196"/>
        <end position="255"/>
    </location>
</feature>
<dbReference type="InterPro" id="IPR036514">
    <property type="entry name" value="SGNH_hydro_sf"/>
</dbReference>
<dbReference type="SUPFAM" id="SSF52266">
    <property type="entry name" value="SGNH hydrolase"/>
    <property type="match status" value="1"/>
</dbReference>
<evidence type="ECO:0000256" key="2">
    <source>
        <dbReference type="SAM" id="MobiDB-lite"/>
    </source>
</evidence>
<protein>
    <submittedName>
        <fullName evidence="3">Uncharacterized protein</fullName>
    </submittedName>
</protein>
<feature type="region of interest" description="Disordered" evidence="2">
    <location>
        <begin position="465"/>
        <end position="587"/>
    </location>
</feature>
<keyword evidence="1" id="KW-0175">Coiled coil</keyword>
<evidence type="ECO:0000313" key="3">
    <source>
        <dbReference type="EMBL" id="RXN16008.1"/>
    </source>
</evidence>
<name>A0A498M550_LABRO</name>
<feature type="compositionally biased region" description="Polar residues" evidence="2">
    <location>
        <begin position="525"/>
        <end position="576"/>
    </location>
</feature>
<keyword evidence="4" id="KW-1185">Reference proteome</keyword>
<reference evidence="3 4" key="1">
    <citation type="submission" date="2018-03" db="EMBL/GenBank/DDBJ databases">
        <title>Draft genome sequence of Rohu Carp (Labeo rohita).</title>
        <authorList>
            <person name="Das P."/>
            <person name="Kushwaha B."/>
            <person name="Joshi C.G."/>
            <person name="Kumar D."/>
            <person name="Nagpure N.S."/>
            <person name="Sahoo L."/>
            <person name="Das S.P."/>
            <person name="Bit A."/>
            <person name="Patnaik S."/>
            <person name="Meher P.K."/>
            <person name="Jayasankar P."/>
            <person name="Koringa P.G."/>
            <person name="Patel N.V."/>
            <person name="Hinsu A.T."/>
            <person name="Kumar R."/>
            <person name="Pandey M."/>
            <person name="Agarwal S."/>
            <person name="Srivastava S."/>
            <person name="Singh M."/>
            <person name="Iquebal M.A."/>
            <person name="Jaiswal S."/>
            <person name="Angadi U.B."/>
            <person name="Kumar N."/>
            <person name="Raza M."/>
            <person name="Shah T.M."/>
            <person name="Rai A."/>
            <person name="Jena J.K."/>
        </authorList>
    </citation>
    <scope>NUCLEOTIDE SEQUENCE [LARGE SCALE GENOMIC DNA]</scope>
    <source>
        <strain evidence="3">DASCIFA01</strain>
        <tissue evidence="3">Testis</tissue>
    </source>
</reference>
<dbReference type="Gene3D" id="3.40.50.1110">
    <property type="entry name" value="SGNH hydrolase"/>
    <property type="match status" value="1"/>
</dbReference>
<dbReference type="Proteomes" id="UP000290572">
    <property type="component" value="Unassembled WGS sequence"/>
</dbReference>
<gene>
    <name evidence="3" type="ORF">ROHU_008494</name>
</gene>
<evidence type="ECO:0000313" key="4">
    <source>
        <dbReference type="Proteomes" id="UP000290572"/>
    </source>
</evidence>
<accession>A0A498M550</accession>
<proteinExistence type="predicted"/>
<dbReference type="EMBL" id="QBIY01012813">
    <property type="protein sequence ID" value="RXN16008.1"/>
    <property type="molecule type" value="Genomic_DNA"/>
</dbReference>
<dbReference type="AlphaFoldDB" id="A0A498M550"/>
<organism evidence="3 4">
    <name type="scientific">Labeo rohita</name>
    <name type="common">Indian major carp</name>
    <name type="synonym">Cyprinus rohita</name>
    <dbReference type="NCBI Taxonomy" id="84645"/>
    <lineage>
        <taxon>Eukaryota</taxon>
        <taxon>Metazoa</taxon>
        <taxon>Chordata</taxon>
        <taxon>Craniata</taxon>
        <taxon>Vertebrata</taxon>
        <taxon>Euteleostomi</taxon>
        <taxon>Actinopterygii</taxon>
        <taxon>Neopterygii</taxon>
        <taxon>Teleostei</taxon>
        <taxon>Ostariophysi</taxon>
        <taxon>Cypriniformes</taxon>
        <taxon>Cyprinidae</taxon>
        <taxon>Labeoninae</taxon>
        <taxon>Labeonini</taxon>
        <taxon>Labeo</taxon>
    </lineage>
</organism>
<feature type="compositionally biased region" description="Polar residues" evidence="2">
    <location>
        <begin position="271"/>
        <end position="287"/>
    </location>
</feature>
<evidence type="ECO:0000256" key="1">
    <source>
        <dbReference type="SAM" id="Coils"/>
    </source>
</evidence>
<feature type="compositionally biased region" description="Polar residues" evidence="2">
    <location>
        <begin position="487"/>
        <end position="506"/>
    </location>
</feature>
<feature type="region of interest" description="Disordered" evidence="2">
    <location>
        <begin position="271"/>
        <end position="304"/>
    </location>
</feature>
<comment type="caution">
    <text evidence="3">The sequence shown here is derived from an EMBL/GenBank/DDBJ whole genome shotgun (WGS) entry which is preliminary data.</text>
</comment>